<keyword evidence="1" id="KW-1133">Transmembrane helix</keyword>
<name>A0A6N1NPU2_9VIRU</name>
<organism evidence="2">
    <name type="scientific">Tupanvirus deep ocean</name>
    <dbReference type="NCBI Taxonomy" id="2126984"/>
    <lineage>
        <taxon>Viruses</taxon>
        <taxon>Varidnaviria</taxon>
        <taxon>Bamfordvirae</taxon>
        <taxon>Nucleocytoviricota</taxon>
        <taxon>Megaviricetes</taxon>
        <taxon>Imitervirales</taxon>
        <taxon>Mimiviridae</taxon>
        <taxon>Megamimivirinae</taxon>
        <taxon>Tupanvirus</taxon>
        <taxon>Tupanvirus altamarinense</taxon>
    </lineage>
</organism>
<sequence length="162" mass="17988">MELVSKSFGTFFNVVSFRTLVKVLGSVTLATLVWEHVGRKRESDLRPSVGLSLASEKSVLFFNRVGSGLAWLSSYLTQVDLKDVGVTVRDVGKPTFDLVTSPLHTLSGYVKKAHSYQNKQWMVYVGSGIAVVLALAGYYKYSNFLPTSSSFRMPRFLTSKSF</sequence>
<dbReference type="EMBL" id="MF405918">
    <property type="protein sequence ID" value="QKU33973.1"/>
    <property type="molecule type" value="Genomic_DNA"/>
</dbReference>
<evidence type="ECO:0000313" key="2">
    <source>
        <dbReference type="EMBL" id="QKU33973.1"/>
    </source>
</evidence>
<reference evidence="2" key="2">
    <citation type="journal article" date="2018" name="Nat. Commun.">
        <title>Tailed giant Tupanvirus possesses the most complete translational apparatus of the known virosphere.</title>
        <authorList>
            <person name="Abrahao J."/>
            <person name="Silva L."/>
            <person name="Silva L.S."/>
            <person name="Khalil J.Y.B."/>
            <person name="Rodrigues R."/>
            <person name="Arantes T."/>
            <person name="Assis F."/>
            <person name="Boratto P."/>
            <person name="Andrade M."/>
            <person name="Kroon E.G."/>
            <person name="Ribeiro B."/>
            <person name="Bergier I."/>
            <person name="Seligmann H."/>
            <person name="Ghigo E."/>
            <person name="Colson P."/>
            <person name="Levasseur A."/>
            <person name="Kroemer G."/>
            <person name="Raoult D."/>
            <person name="La Scola B."/>
        </authorList>
    </citation>
    <scope>NUCLEOTIDE SEQUENCE [LARGE SCALE GENOMIC DNA]</scope>
    <source>
        <strain evidence="2">Deep ocean</strain>
    </source>
</reference>
<dbReference type="RefSeq" id="YP_010780585.1">
    <property type="nucleotide sequence ID" value="NC_075038.1"/>
</dbReference>
<feature type="transmembrane region" description="Helical" evidence="1">
    <location>
        <begin position="20"/>
        <end position="37"/>
    </location>
</feature>
<proteinExistence type="predicted"/>
<dbReference type="GeneID" id="80517276"/>
<feature type="transmembrane region" description="Helical" evidence="1">
    <location>
        <begin position="121"/>
        <end position="139"/>
    </location>
</feature>
<keyword evidence="1" id="KW-0812">Transmembrane</keyword>
<evidence type="ECO:0000256" key="1">
    <source>
        <dbReference type="SAM" id="Phobius"/>
    </source>
</evidence>
<protein>
    <submittedName>
        <fullName evidence="2">Putative ORFan</fullName>
    </submittedName>
</protein>
<keyword evidence="1" id="KW-0472">Membrane</keyword>
<reference evidence="2" key="1">
    <citation type="submission" date="2017-06" db="EMBL/GenBank/DDBJ databases">
        <authorList>
            <person name="Assis F.L."/>
            <person name="Abrahao J.S."/>
            <person name="Silva L."/>
            <person name="Khalil J.B."/>
            <person name="Rodrigues R."/>
            <person name="Silva L.S."/>
            <person name="Boratto P."/>
            <person name="Andrade M."/>
            <person name="Kroon E.G."/>
            <person name="Ribeiro B."/>
            <person name="Bergier I."/>
            <person name="Seligmann H."/>
            <person name="Ghigo E."/>
            <person name="Colson P."/>
            <person name="Levasseur A."/>
            <person name="Raoult D."/>
            <person name="Scola B.L."/>
        </authorList>
    </citation>
    <scope>NUCLEOTIDE SEQUENCE</scope>
    <source>
        <strain evidence="2">Deep ocean</strain>
    </source>
</reference>
<accession>A0A6N1NPU2</accession>
<dbReference type="KEGG" id="vg:80517276"/>